<dbReference type="EMBL" id="CP001813">
    <property type="protein sequence ID" value="ADL36495.1"/>
    <property type="molecule type" value="Genomic_DNA"/>
</dbReference>
<dbReference type="FunFam" id="3.40.50.300:FF:000014">
    <property type="entry name" value="DNA polymerase III subunit gamma/tau"/>
    <property type="match status" value="1"/>
</dbReference>
<dbReference type="InterPro" id="IPR008921">
    <property type="entry name" value="DNA_pol3_clamp-load_cplx_C"/>
</dbReference>
<dbReference type="GO" id="GO:0003677">
    <property type="term" value="F:DNA binding"/>
    <property type="evidence" value="ECO:0007669"/>
    <property type="project" value="InterPro"/>
</dbReference>
<keyword evidence="14" id="KW-1185">Reference proteome</keyword>
<gene>
    <name evidence="13" type="primary">dnaX2</name>
    <name evidence="13" type="ordered locus">bpr_IV131</name>
</gene>
<dbReference type="InterPro" id="IPR012763">
    <property type="entry name" value="DNA_pol_III_sug/sutau_N"/>
</dbReference>
<feature type="domain" description="AAA+ ATPase" evidence="12">
    <location>
        <begin position="37"/>
        <end position="187"/>
    </location>
</feature>
<keyword evidence="13" id="KW-0614">Plasmid</keyword>
<reference evidence="13 14" key="1">
    <citation type="journal article" date="2010" name="PLoS ONE">
        <title>The glycobiome of the rumen bacterium Butyrivibrio proteoclasticus B316(T) highlights adaptation to a polysaccharide-rich environment.</title>
        <authorList>
            <person name="Kelly W.J."/>
            <person name="Leahy S.C."/>
            <person name="Altermann E."/>
            <person name="Yeoman C.J."/>
            <person name="Dunne J.C."/>
            <person name="Kong Z."/>
            <person name="Pacheco D.M."/>
            <person name="Li D."/>
            <person name="Noel S.J."/>
            <person name="Moon C.D."/>
            <person name="Cookson A.L."/>
            <person name="Attwood G.T."/>
        </authorList>
    </citation>
    <scope>NUCLEOTIDE SEQUENCE [LARGE SCALE GENOMIC DNA]</scope>
    <source>
        <strain evidence="14">ATCC 51982 / DSM 14932 / B316</strain>
        <plasmid evidence="14">Plasmid pCY186</plasmid>
    </source>
</reference>
<dbReference type="AlphaFoldDB" id="E0S513"/>
<evidence type="ECO:0000256" key="7">
    <source>
        <dbReference type="ARBA" id="ARBA00022741"/>
    </source>
</evidence>
<dbReference type="InterPro" id="IPR050238">
    <property type="entry name" value="DNA_Rep/Repair_Clamp_Loader"/>
</dbReference>
<comment type="similarity">
    <text evidence="1">Belongs to the DnaX/STICHEL family.</text>
</comment>
<dbReference type="GO" id="GO:0046872">
    <property type="term" value="F:metal ion binding"/>
    <property type="evidence" value="ECO:0007669"/>
    <property type="project" value="UniProtKB-KW"/>
</dbReference>
<keyword evidence="9" id="KW-0067">ATP-binding</keyword>
<evidence type="ECO:0000256" key="6">
    <source>
        <dbReference type="ARBA" id="ARBA00022723"/>
    </source>
</evidence>
<evidence type="ECO:0000256" key="8">
    <source>
        <dbReference type="ARBA" id="ARBA00022833"/>
    </source>
</evidence>
<keyword evidence="10" id="KW-0239">DNA-directed DNA polymerase</keyword>
<dbReference type="RefSeq" id="WP_013283143.1">
    <property type="nucleotide sequence ID" value="NC_014390.1"/>
</dbReference>
<keyword evidence="3 13" id="KW-0808">Transferase</keyword>
<dbReference type="GO" id="GO:0006261">
    <property type="term" value="P:DNA-templated DNA replication"/>
    <property type="evidence" value="ECO:0007669"/>
    <property type="project" value="TreeGrafter"/>
</dbReference>
<dbReference type="NCBIfam" id="TIGR02397">
    <property type="entry name" value="dnaX_nterm"/>
    <property type="match status" value="1"/>
</dbReference>
<dbReference type="GO" id="GO:0009360">
    <property type="term" value="C:DNA polymerase III complex"/>
    <property type="evidence" value="ECO:0007669"/>
    <property type="project" value="InterPro"/>
</dbReference>
<dbReference type="NCBIfam" id="NF004046">
    <property type="entry name" value="PRK05563.1"/>
    <property type="match status" value="1"/>
</dbReference>
<evidence type="ECO:0000313" key="13">
    <source>
        <dbReference type="EMBL" id="ADL36495.1"/>
    </source>
</evidence>
<dbReference type="PANTHER" id="PTHR11669">
    <property type="entry name" value="REPLICATION FACTOR C / DNA POLYMERASE III GAMMA-TAU SUBUNIT"/>
    <property type="match status" value="1"/>
</dbReference>
<keyword evidence="8" id="KW-0862">Zinc</keyword>
<dbReference type="SUPFAM" id="SSF48019">
    <property type="entry name" value="post-AAA+ oligomerization domain-like"/>
    <property type="match status" value="1"/>
</dbReference>
<dbReference type="GO" id="GO:0003887">
    <property type="term" value="F:DNA-directed DNA polymerase activity"/>
    <property type="evidence" value="ECO:0007669"/>
    <property type="project" value="UniProtKB-KW"/>
</dbReference>
<evidence type="ECO:0000256" key="1">
    <source>
        <dbReference type="ARBA" id="ARBA00006360"/>
    </source>
</evidence>
<evidence type="ECO:0000256" key="10">
    <source>
        <dbReference type="ARBA" id="ARBA00022932"/>
    </source>
</evidence>
<dbReference type="SUPFAM" id="SSF52540">
    <property type="entry name" value="P-loop containing nucleoside triphosphate hydrolases"/>
    <property type="match status" value="1"/>
</dbReference>
<keyword evidence="5" id="KW-0235">DNA replication</keyword>
<dbReference type="Pfam" id="PF12169">
    <property type="entry name" value="DNA_pol3_gamma3"/>
    <property type="match status" value="1"/>
</dbReference>
<dbReference type="Pfam" id="PF22608">
    <property type="entry name" value="DNAX_ATPase_lid"/>
    <property type="match status" value="1"/>
</dbReference>
<evidence type="ECO:0000313" key="14">
    <source>
        <dbReference type="Proteomes" id="UP000001299"/>
    </source>
</evidence>
<dbReference type="KEGG" id="bpb:bpr_IV131"/>
<dbReference type="InterPro" id="IPR045085">
    <property type="entry name" value="HLD_clamp_pol_III_gamma_tau"/>
</dbReference>
<dbReference type="Proteomes" id="UP000001299">
    <property type="component" value="Plasmid pCY186"/>
</dbReference>
<dbReference type="CDD" id="cd00009">
    <property type="entry name" value="AAA"/>
    <property type="match status" value="1"/>
</dbReference>
<dbReference type="EC" id="2.7.7.7" evidence="2"/>
<keyword evidence="6" id="KW-0479">Metal-binding</keyword>
<dbReference type="Pfam" id="PF13177">
    <property type="entry name" value="DNA_pol3_delta2"/>
    <property type="match status" value="1"/>
</dbReference>
<dbReference type="CDD" id="cd18137">
    <property type="entry name" value="HLD_clamp_pol_III_gamma_tau"/>
    <property type="match status" value="1"/>
</dbReference>
<dbReference type="GO" id="GO:0005524">
    <property type="term" value="F:ATP binding"/>
    <property type="evidence" value="ECO:0007669"/>
    <property type="project" value="UniProtKB-KW"/>
</dbReference>
<evidence type="ECO:0000256" key="9">
    <source>
        <dbReference type="ARBA" id="ARBA00022840"/>
    </source>
</evidence>
<dbReference type="InterPro" id="IPR027417">
    <property type="entry name" value="P-loop_NTPase"/>
</dbReference>
<evidence type="ECO:0000256" key="3">
    <source>
        <dbReference type="ARBA" id="ARBA00022679"/>
    </source>
</evidence>
<dbReference type="PANTHER" id="PTHR11669:SF0">
    <property type="entry name" value="PROTEIN STICHEL-LIKE 2"/>
    <property type="match status" value="1"/>
</dbReference>
<evidence type="ECO:0000256" key="5">
    <source>
        <dbReference type="ARBA" id="ARBA00022705"/>
    </source>
</evidence>
<evidence type="ECO:0000256" key="2">
    <source>
        <dbReference type="ARBA" id="ARBA00012417"/>
    </source>
</evidence>
<dbReference type="Gene3D" id="1.10.8.60">
    <property type="match status" value="1"/>
</dbReference>
<protein>
    <recommendedName>
        <fullName evidence="2">DNA-directed DNA polymerase</fullName>
        <ecNumber evidence="2">2.7.7.7</ecNumber>
    </recommendedName>
</protein>
<organism evidence="13 14">
    <name type="scientific">Butyrivibrio proteoclasticus (strain ATCC 51982 / DSM 14932 / B316)</name>
    <name type="common">Clostridium proteoclasticum</name>
    <dbReference type="NCBI Taxonomy" id="515622"/>
    <lineage>
        <taxon>Bacteria</taxon>
        <taxon>Bacillati</taxon>
        <taxon>Bacillota</taxon>
        <taxon>Clostridia</taxon>
        <taxon>Lachnospirales</taxon>
        <taxon>Lachnospiraceae</taxon>
        <taxon>Butyrivibrio</taxon>
    </lineage>
</organism>
<geneLocation type="plasmid" evidence="13 14">
    <name>pCY186</name>
</geneLocation>
<dbReference type="InterPro" id="IPR003593">
    <property type="entry name" value="AAA+_ATPase"/>
</dbReference>
<evidence type="ECO:0000256" key="11">
    <source>
        <dbReference type="ARBA" id="ARBA00049244"/>
    </source>
</evidence>
<sequence>MGYLALYRKFRPQSFDEVQGQDYIVTALRNQVKHDMVSHAYLFHGTRGTGKTTLARIFARAINCENTINGNPCGECDFCKSYASGSDANIIEIDAASNSKVVDVRRIIAEVSYPPMKGKWKVYIIDEVHMLYGKRGEAFDILLKTLEEPPPYAVFILATTEMNKVPATILSRCQQYAFRRISIDIIEQHLRMVTEAERIPAEETALQYIAKVADGSMRDALSILEHVIFVANGKELSYDIALESLRIDDTKTLRRMFFALYEKDLHSAIVVLSEKVAQGVDLYQLTNEIIWYLRNLMLLQKSDQIDNLIEASSENLQIMKDDARKVDSDTIMLFLQLFSELSSDIRYTEQKRVMIEALFVKLCKRSRADNEYGKRLSILEEHSRYIENMLHITNNGTYTMT</sequence>
<keyword evidence="4 13" id="KW-0548">Nucleotidyltransferase</keyword>
<dbReference type="eggNOG" id="COG2812">
    <property type="taxonomic scope" value="Bacteria"/>
</dbReference>
<evidence type="ECO:0000259" key="12">
    <source>
        <dbReference type="SMART" id="SM00382"/>
    </source>
</evidence>
<dbReference type="InterPro" id="IPR022754">
    <property type="entry name" value="DNA_pol_III_gamma-3"/>
</dbReference>
<proteinExistence type="inferred from homology"/>
<keyword evidence="7" id="KW-0547">Nucleotide-binding</keyword>
<name>E0S513_BUTPB</name>
<accession>E0S513</accession>
<evidence type="ECO:0000256" key="4">
    <source>
        <dbReference type="ARBA" id="ARBA00022695"/>
    </source>
</evidence>
<dbReference type="Gene3D" id="1.20.272.10">
    <property type="match status" value="1"/>
</dbReference>
<dbReference type="HOGENOM" id="CLU_006229_0_1_9"/>
<dbReference type="SMART" id="SM00382">
    <property type="entry name" value="AAA"/>
    <property type="match status" value="1"/>
</dbReference>
<comment type="catalytic activity">
    <reaction evidence="11">
        <text>DNA(n) + a 2'-deoxyribonucleoside 5'-triphosphate = DNA(n+1) + diphosphate</text>
        <dbReference type="Rhea" id="RHEA:22508"/>
        <dbReference type="Rhea" id="RHEA-COMP:17339"/>
        <dbReference type="Rhea" id="RHEA-COMP:17340"/>
        <dbReference type="ChEBI" id="CHEBI:33019"/>
        <dbReference type="ChEBI" id="CHEBI:61560"/>
        <dbReference type="ChEBI" id="CHEBI:173112"/>
        <dbReference type="EC" id="2.7.7.7"/>
    </reaction>
</comment>
<dbReference type="Gene3D" id="3.40.50.300">
    <property type="entry name" value="P-loop containing nucleotide triphosphate hydrolases"/>
    <property type="match status" value="1"/>
</dbReference>